<protein>
    <submittedName>
        <fullName evidence="2">Uncharacterized protein</fullName>
    </submittedName>
</protein>
<dbReference type="AlphaFoldDB" id="A0A061QYG4"/>
<dbReference type="PANTHER" id="PTHR31965:SF1">
    <property type="entry name" value="TRANSMEMBRANE PROTEIN 42"/>
    <property type="match status" value="1"/>
</dbReference>
<gene>
    <name evidence="2" type="ORF">TSPGSL018_20864</name>
</gene>
<accession>A0A061QYG4</accession>
<evidence type="ECO:0000313" key="2">
    <source>
        <dbReference type="EMBL" id="JAC63356.1"/>
    </source>
</evidence>
<dbReference type="PANTHER" id="PTHR31965">
    <property type="entry name" value="TRANSMEMBRANE PROTEIN 42"/>
    <property type="match status" value="1"/>
</dbReference>
<feature type="non-terminal residue" evidence="2">
    <location>
        <position position="1"/>
    </location>
</feature>
<keyword evidence="1" id="KW-0812">Transmembrane</keyword>
<reference evidence="2" key="1">
    <citation type="submission" date="2014-05" db="EMBL/GenBank/DDBJ databases">
        <title>The transcriptome of the halophilic microalga Tetraselmis sp. GSL018 isolated from the Great Salt Lake, Utah.</title>
        <authorList>
            <person name="Jinkerson R.E."/>
            <person name="D'Adamo S."/>
            <person name="Posewitz M.C."/>
        </authorList>
    </citation>
    <scope>NUCLEOTIDE SEQUENCE</scope>
    <source>
        <strain evidence="2">GSL018</strain>
    </source>
</reference>
<keyword evidence="1" id="KW-1133">Transmembrane helix</keyword>
<proteinExistence type="predicted"/>
<keyword evidence="1" id="KW-0472">Membrane</keyword>
<dbReference type="EMBL" id="GBEZ01023536">
    <property type="protein sequence ID" value="JAC63356.1"/>
    <property type="molecule type" value="Transcribed_RNA"/>
</dbReference>
<evidence type="ECO:0000256" key="1">
    <source>
        <dbReference type="SAM" id="Phobius"/>
    </source>
</evidence>
<feature type="transmembrane region" description="Helical" evidence="1">
    <location>
        <begin position="25"/>
        <end position="47"/>
    </location>
</feature>
<organism evidence="2">
    <name type="scientific">Tetraselmis sp. GSL018</name>
    <dbReference type="NCBI Taxonomy" id="582737"/>
    <lineage>
        <taxon>Eukaryota</taxon>
        <taxon>Viridiplantae</taxon>
        <taxon>Chlorophyta</taxon>
        <taxon>core chlorophytes</taxon>
        <taxon>Chlorodendrophyceae</taxon>
        <taxon>Chlorodendrales</taxon>
        <taxon>Chlorodendraceae</taxon>
        <taxon>Tetraselmis</taxon>
    </lineage>
</organism>
<dbReference type="InterPro" id="IPR039632">
    <property type="entry name" value="TMEM42"/>
</dbReference>
<feature type="transmembrane region" description="Helical" evidence="1">
    <location>
        <begin position="67"/>
        <end position="86"/>
    </location>
</feature>
<name>A0A061QYG4_9CHLO</name>
<sequence length="119" mass="12896">QQPQWVSNFPDTKNHNFMLSPTSTAIVYCISAGGLAALASCFGKLAVLDRKLALPVKTIFPSFRNEWTLGAISYGLLFLCNSAVSTLQLKALRELPSLQGSVIITASNLTLTVCLLQHE</sequence>